<evidence type="ECO:0000313" key="2">
    <source>
        <dbReference type="EMBL" id="RKD26064.1"/>
    </source>
</evidence>
<sequence length="188" mass="22166">MKMSKIIHAWSILDKLYFRCSRLEFVDEQRDNIFRVRLLTYRGPSLSFEDGTTIQSSDLLLKIHLHNYRLMKEMESIDHDIKRALYVYQRVKQSLPGLAHFFVNHPQCDDIKALLGITVLNRGVKPLGFQVSKISNPAYRTLKGWFQLPMMMLLQPHKRLTLLKKGPLAPNYLMMTKEQLVNRYFKVK</sequence>
<protein>
    <recommendedName>
        <fullName evidence="1">YkoP-like domain-containing protein</fullName>
    </recommendedName>
</protein>
<proteinExistence type="predicted"/>
<accession>A0A419SP30</accession>
<dbReference type="InterPro" id="IPR054467">
    <property type="entry name" value="YkoP-like_dom"/>
</dbReference>
<evidence type="ECO:0000259" key="1">
    <source>
        <dbReference type="Pfam" id="PF22790"/>
    </source>
</evidence>
<keyword evidence="3" id="KW-1185">Reference proteome</keyword>
<dbReference type="Proteomes" id="UP000284219">
    <property type="component" value="Unassembled WGS sequence"/>
</dbReference>
<dbReference type="Pfam" id="PF22790">
    <property type="entry name" value="YkoP"/>
    <property type="match status" value="1"/>
</dbReference>
<evidence type="ECO:0000313" key="3">
    <source>
        <dbReference type="Proteomes" id="UP000284219"/>
    </source>
</evidence>
<dbReference type="EMBL" id="MCHY01000006">
    <property type="protein sequence ID" value="RKD26064.1"/>
    <property type="molecule type" value="Genomic_DNA"/>
</dbReference>
<reference evidence="2 3" key="1">
    <citation type="submission" date="2016-08" db="EMBL/GenBank/DDBJ databases">
        <title>Novel Firmicute Genomes.</title>
        <authorList>
            <person name="Poppleton D.I."/>
            <person name="Gribaldo S."/>
        </authorList>
    </citation>
    <scope>NUCLEOTIDE SEQUENCE [LARGE SCALE GENOMIC DNA]</scope>
    <source>
        <strain evidence="2 3">RAOx-1</strain>
    </source>
</reference>
<name>A0A419SP30_9BACL</name>
<dbReference type="AlphaFoldDB" id="A0A419SP30"/>
<comment type="caution">
    <text evidence="2">The sequence shown here is derived from an EMBL/GenBank/DDBJ whole genome shotgun (WGS) entry which is preliminary data.</text>
</comment>
<organism evidence="2 3">
    <name type="scientific">Ammoniphilus oxalaticus</name>
    <dbReference type="NCBI Taxonomy" id="66863"/>
    <lineage>
        <taxon>Bacteria</taxon>
        <taxon>Bacillati</taxon>
        <taxon>Bacillota</taxon>
        <taxon>Bacilli</taxon>
        <taxon>Bacillales</taxon>
        <taxon>Paenibacillaceae</taxon>
        <taxon>Aneurinibacillus group</taxon>
        <taxon>Ammoniphilus</taxon>
    </lineage>
</organism>
<feature type="domain" description="YkoP-like" evidence="1">
    <location>
        <begin position="6"/>
        <end position="184"/>
    </location>
</feature>
<gene>
    <name evidence="2" type="ORF">BEP19_03160</name>
</gene>